<evidence type="ECO:0000259" key="3">
    <source>
        <dbReference type="Pfam" id="PF12770"/>
    </source>
</evidence>
<dbReference type="Proteomes" id="UP000663888">
    <property type="component" value="Unassembled WGS sequence"/>
</dbReference>
<dbReference type="PANTHER" id="PTHR19959">
    <property type="entry name" value="KINESIN LIGHT CHAIN"/>
    <property type="match status" value="1"/>
</dbReference>
<evidence type="ECO:0000313" key="4">
    <source>
        <dbReference type="EMBL" id="CAE6488349.1"/>
    </source>
</evidence>
<evidence type="ECO:0000256" key="1">
    <source>
        <dbReference type="PROSITE-ProRule" id="PRU00339"/>
    </source>
</evidence>
<dbReference type="InterPro" id="IPR024983">
    <property type="entry name" value="CHAT_dom"/>
</dbReference>
<dbReference type="Proteomes" id="UP000663861">
    <property type="component" value="Unassembled WGS sequence"/>
</dbReference>
<dbReference type="EMBL" id="CAJMWX010001473">
    <property type="protein sequence ID" value="CAE6490821.1"/>
    <property type="molecule type" value="Genomic_DNA"/>
</dbReference>
<feature type="region of interest" description="Disordered" evidence="2">
    <location>
        <begin position="1"/>
        <end position="38"/>
    </location>
</feature>
<name>A0A8H3CPS7_9AGAM</name>
<dbReference type="EMBL" id="CAJMWY010002397">
    <property type="protein sequence ID" value="CAE6488349.1"/>
    <property type="molecule type" value="Genomic_DNA"/>
</dbReference>
<proteinExistence type="predicted"/>
<dbReference type="InterPro" id="IPR011990">
    <property type="entry name" value="TPR-like_helical_dom_sf"/>
</dbReference>
<sequence>MNRTLGIGSSIETPLETEYPQTENTSREDPVDAIGSQGDTALSAGMRMSPEELYELGQSCIHRFRRFGKLDDLQEAFEYSSRALELTPKDHQDLPHRFASLGTCFYDRFQRLGELDDIEKSIKYNTRALNATPSDHPDLPRRLTSLGSSYYDRFQRLGELDDLERVIEYDTRALGLTPNNHPGLPDRLVSLGSSYYDRFHRLGELGDIEKAIEYETRALELTPNDHSDFPERCGSLGQSYYLRFQRMGQLDDIKKSIKHGTRALDLTPSDHPDLPRHLACLGSSYYSRFQRLGDLDDIKKSIEYEARALDLTPSDHPDLPDRLASLGQSYYDQFQRLGELDDIERAIEYKTRALDITPSDHPELSRWVTSLGSSYFIRFQRLGELDDIERSIEYKIRALNTTPSDHPDLPHRLDSLGQSYYSRYQRLGELDDIKKSIKYETRAITLTPSDYPDLPHRLGSLGQSYYLRFQRLGEMRDIEKSIEYDTRALDLTPSDHPHMPLRLANLGLCFHSRFQRLDELGDIDKSIEYNSRAFNLTPNNHPHFPDRLVSLGSSYYDRFRLQGDVDDIEGAIGFLTHARDLTPADHPYLPSRHYLIANVQFSQFQLTGDSSVLQDSLTSFRRACQSKIGAPRDRFRHAFRWAIIASTYTAFNPIEAHQTAINLLPQFIWLGATPSQRYQDLLTATGLAINAASAAISVPDYHLAVKWLEDARCVVWNQSLMLRTPLDQLQSSNPDLATRLQIVANQLYTASSESAVAPTLPSDWATQEQHAQQRRRLAKEYNELLSRAREIPGFKDFLRLVNKKGLTAAARNGPIVVLNCHENHGDALIIMPGKQIVRHLPLKNCSQEEMRQAWSAIARSLRSKGIRERGIKLLQQPGQKDKIQSTLLTLWKDIVKPVLDFLGYTDKNSTSSLPHITWCPTGPMSFLPLHAAGDYDQPGSSIFDHVISSYTPTLTALLVSTPNTLTPTSRVLAIGQTNTPGRNPLPGTATELEHVRAHTHNKVEYSELIDDQATIATVLDAMEHHDWVHLACHAHQNVNDPTKSGFFLHDGTLDLASINRRSFRNKGLAFLSACQTATGDEKLPDEAIHLASGMLMAGYSSVIATMWSVSDSDAPFVADKVYAELMKDGKVGNGEAGRALHYAIAALREQ</sequence>
<dbReference type="InterPro" id="IPR019734">
    <property type="entry name" value="TPR_rpt"/>
</dbReference>
<dbReference type="Pfam" id="PF12770">
    <property type="entry name" value="CHAT"/>
    <property type="match status" value="1"/>
</dbReference>
<evidence type="ECO:0000313" key="6">
    <source>
        <dbReference type="Proteomes" id="UP000663888"/>
    </source>
</evidence>
<feature type="domain" description="CHAT" evidence="3">
    <location>
        <begin position="887"/>
        <end position="1144"/>
    </location>
</feature>
<comment type="caution">
    <text evidence="5">The sequence shown here is derived from an EMBL/GenBank/DDBJ whole genome shotgun (WGS) entry which is preliminary data.</text>
</comment>
<evidence type="ECO:0000256" key="2">
    <source>
        <dbReference type="SAM" id="MobiDB-lite"/>
    </source>
</evidence>
<dbReference type="PANTHER" id="PTHR19959:SF119">
    <property type="entry name" value="FUNGAL LIPASE-LIKE DOMAIN-CONTAINING PROTEIN"/>
    <property type="match status" value="1"/>
</dbReference>
<reference evidence="5" key="1">
    <citation type="submission" date="2021-01" db="EMBL/GenBank/DDBJ databases">
        <authorList>
            <person name="Kaushik A."/>
        </authorList>
    </citation>
    <scope>NUCLEOTIDE SEQUENCE</scope>
    <source>
        <strain evidence="5">AG4-R118</strain>
        <strain evidence="4">AG4-RS23</strain>
    </source>
</reference>
<feature type="repeat" description="TPR" evidence="1">
    <location>
        <begin position="192"/>
        <end position="225"/>
    </location>
</feature>
<dbReference type="PROSITE" id="PS50005">
    <property type="entry name" value="TPR"/>
    <property type="match status" value="1"/>
</dbReference>
<dbReference type="SUPFAM" id="SSF81901">
    <property type="entry name" value="HCP-like"/>
    <property type="match status" value="1"/>
</dbReference>
<dbReference type="Gene3D" id="1.25.40.10">
    <property type="entry name" value="Tetratricopeptide repeat domain"/>
    <property type="match status" value="4"/>
</dbReference>
<accession>A0A8H3CPS7</accession>
<dbReference type="OrthoDB" id="2190947at2759"/>
<dbReference type="AlphaFoldDB" id="A0A8H3CPS7"/>
<protein>
    <recommendedName>
        <fullName evidence="3">CHAT domain-containing protein</fullName>
    </recommendedName>
</protein>
<keyword evidence="1" id="KW-0802">TPR repeat</keyword>
<evidence type="ECO:0000313" key="5">
    <source>
        <dbReference type="EMBL" id="CAE6490821.1"/>
    </source>
</evidence>
<organism evidence="5 6">
    <name type="scientific">Rhizoctonia solani</name>
    <dbReference type="NCBI Taxonomy" id="456999"/>
    <lineage>
        <taxon>Eukaryota</taxon>
        <taxon>Fungi</taxon>
        <taxon>Dikarya</taxon>
        <taxon>Basidiomycota</taxon>
        <taxon>Agaricomycotina</taxon>
        <taxon>Agaricomycetes</taxon>
        <taxon>Cantharellales</taxon>
        <taxon>Ceratobasidiaceae</taxon>
        <taxon>Rhizoctonia</taxon>
    </lineage>
</organism>
<dbReference type="SUPFAM" id="SSF48452">
    <property type="entry name" value="TPR-like"/>
    <property type="match status" value="2"/>
</dbReference>
<feature type="non-terminal residue" evidence="5">
    <location>
        <position position="1"/>
    </location>
</feature>
<gene>
    <name evidence="4" type="ORF">RDB_LOCUS107959</name>
    <name evidence="5" type="ORF">RDB_LOCUS139557</name>
</gene>